<accession>A0A655JC23</accession>
<gene>
    <name evidence="2" type="ORF">ERS007741_02964</name>
</gene>
<organism evidence="2 3">
    <name type="scientific">Mycobacterium tuberculosis</name>
    <dbReference type="NCBI Taxonomy" id="1773"/>
    <lineage>
        <taxon>Bacteria</taxon>
        <taxon>Bacillati</taxon>
        <taxon>Actinomycetota</taxon>
        <taxon>Actinomycetes</taxon>
        <taxon>Mycobacteriales</taxon>
        <taxon>Mycobacteriaceae</taxon>
        <taxon>Mycobacterium</taxon>
        <taxon>Mycobacterium tuberculosis complex</taxon>
    </lineage>
</organism>
<protein>
    <submittedName>
        <fullName evidence="2">Uncharacterized protein</fullName>
    </submittedName>
</protein>
<dbReference type="RefSeq" id="WP_003901564.1">
    <property type="nucleotide sequence ID" value="NZ_FPTZ01000043.1"/>
</dbReference>
<evidence type="ECO:0000256" key="1">
    <source>
        <dbReference type="SAM" id="MobiDB-lite"/>
    </source>
</evidence>
<dbReference type="EMBL" id="CHKL01000394">
    <property type="protein sequence ID" value="COW69568.1"/>
    <property type="molecule type" value="Genomic_DNA"/>
</dbReference>
<name>A0A655JC23_MYCTX</name>
<evidence type="ECO:0000313" key="2">
    <source>
        <dbReference type="EMBL" id="COW69568.1"/>
    </source>
</evidence>
<evidence type="ECO:0000313" key="3">
    <source>
        <dbReference type="Proteomes" id="UP000048600"/>
    </source>
</evidence>
<dbReference type="AlphaFoldDB" id="A0A655JC23"/>
<feature type="region of interest" description="Disordered" evidence="1">
    <location>
        <begin position="1"/>
        <end position="35"/>
    </location>
</feature>
<sequence length="55" mass="6098">MADGVWGEAGFEGTTTRIREPTSTREQTQKSPISGEIGDFCVCSPRAPRLTTRRR</sequence>
<proteinExistence type="predicted"/>
<dbReference type="Proteomes" id="UP000048600">
    <property type="component" value="Unassembled WGS sequence"/>
</dbReference>
<reference evidence="2 3" key="1">
    <citation type="submission" date="2015-03" db="EMBL/GenBank/DDBJ databases">
        <authorList>
            <consortium name="Pathogen Informatics"/>
        </authorList>
    </citation>
    <scope>NUCLEOTIDE SEQUENCE [LARGE SCALE GENOMIC DNA]</scope>
    <source>
        <strain evidence="2 3">P00601463</strain>
    </source>
</reference>